<protein>
    <recommendedName>
        <fullName evidence="5">Phosphoserine phosphatase</fullName>
        <ecNumber evidence="4">3.1.3.3</ecNumber>
    </recommendedName>
    <alternativeName>
        <fullName evidence="11">O-phosphoserine phosphohydrolase</fullName>
    </alternativeName>
</protein>
<keyword evidence="6" id="KW-0028">Amino-acid biosynthesis</keyword>
<dbReference type="Gene3D" id="3.40.50.1000">
    <property type="entry name" value="HAD superfamily/HAD-like"/>
    <property type="match status" value="1"/>
</dbReference>
<dbReference type="InterPro" id="IPR036412">
    <property type="entry name" value="HAD-like_sf"/>
</dbReference>
<dbReference type="NCBIfam" id="TIGR00338">
    <property type="entry name" value="serB"/>
    <property type="match status" value="1"/>
</dbReference>
<dbReference type="GO" id="GO:0046872">
    <property type="term" value="F:metal ion binding"/>
    <property type="evidence" value="ECO:0007669"/>
    <property type="project" value="UniProtKB-KW"/>
</dbReference>
<evidence type="ECO:0000313" key="14">
    <source>
        <dbReference type="Proteomes" id="UP001608902"/>
    </source>
</evidence>
<feature type="active site" description="Proton donor" evidence="12">
    <location>
        <position position="65"/>
    </location>
</feature>
<dbReference type="InterPro" id="IPR050582">
    <property type="entry name" value="HAD-like_SerB"/>
</dbReference>
<keyword evidence="7" id="KW-0479">Metal-binding</keyword>
<comment type="cofactor">
    <cofactor evidence="1">
        <name>Mg(2+)</name>
        <dbReference type="ChEBI" id="CHEBI:18420"/>
    </cofactor>
</comment>
<dbReference type="AlphaFoldDB" id="A0ABD6F151"/>
<proteinExistence type="inferred from homology"/>
<dbReference type="NCBIfam" id="TIGR01488">
    <property type="entry name" value="HAD-SF-IB"/>
    <property type="match status" value="1"/>
</dbReference>
<reference evidence="13 14" key="1">
    <citation type="submission" date="2024-08" db="EMBL/GenBank/DDBJ databases">
        <title>Gnathostoma spinigerum genome.</title>
        <authorList>
            <person name="Gonzalez-Bertolin B."/>
            <person name="Monzon S."/>
            <person name="Zaballos A."/>
            <person name="Jimenez P."/>
            <person name="Dekumyoy P."/>
            <person name="Varona S."/>
            <person name="Cuesta I."/>
            <person name="Sumanam S."/>
            <person name="Adisakwattana P."/>
            <person name="Gasser R.B."/>
            <person name="Hernandez-Gonzalez A."/>
            <person name="Young N.D."/>
            <person name="Perteguer M.J."/>
        </authorList>
    </citation>
    <scope>NUCLEOTIDE SEQUENCE [LARGE SCALE GENOMIC DNA]</scope>
    <source>
        <strain evidence="13">AL3</strain>
        <tissue evidence="13">Liver</tissue>
    </source>
</reference>
<dbReference type="Gene3D" id="1.10.150.210">
    <property type="entry name" value="Phosphoserine phosphatase, domain 2"/>
    <property type="match status" value="1"/>
</dbReference>
<comment type="pathway">
    <text evidence="2">Amino-acid biosynthesis; L-serine biosynthesis; L-serine from 3-phospho-D-glycerate: step 3/3.</text>
</comment>
<keyword evidence="8" id="KW-0378">Hydrolase</keyword>
<evidence type="ECO:0000256" key="12">
    <source>
        <dbReference type="PIRSR" id="PIRSR604469-1"/>
    </source>
</evidence>
<organism evidence="13 14">
    <name type="scientific">Gnathostoma spinigerum</name>
    <dbReference type="NCBI Taxonomy" id="75299"/>
    <lineage>
        <taxon>Eukaryota</taxon>
        <taxon>Metazoa</taxon>
        <taxon>Ecdysozoa</taxon>
        <taxon>Nematoda</taxon>
        <taxon>Chromadorea</taxon>
        <taxon>Rhabditida</taxon>
        <taxon>Spirurina</taxon>
        <taxon>Gnathostomatomorpha</taxon>
        <taxon>Gnathostomatoidea</taxon>
        <taxon>Gnathostomatidae</taxon>
        <taxon>Gnathostoma</taxon>
    </lineage>
</organism>
<dbReference type="SUPFAM" id="SSF56784">
    <property type="entry name" value="HAD-like"/>
    <property type="match status" value="1"/>
</dbReference>
<dbReference type="GO" id="GO:0016787">
    <property type="term" value="F:hydrolase activity"/>
    <property type="evidence" value="ECO:0007669"/>
    <property type="project" value="UniProtKB-KW"/>
</dbReference>
<evidence type="ECO:0000256" key="4">
    <source>
        <dbReference type="ARBA" id="ARBA00012640"/>
    </source>
</evidence>
<dbReference type="CDD" id="cd04309">
    <property type="entry name" value="HAD_PSP_eu"/>
    <property type="match status" value="1"/>
</dbReference>
<evidence type="ECO:0000256" key="3">
    <source>
        <dbReference type="ARBA" id="ARBA00009184"/>
    </source>
</evidence>
<name>A0ABD6F151_9BILA</name>
<dbReference type="PANTHER" id="PTHR43344:SF2">
    <property type="entry name" value="PHOSPHOSERINE PHOSPHATASE"/>
    <property type="match status" value="1"/>
</dbReference>
<evidence type="ECO:0000256" key="7">
    <source>
        <dbReference type="ARBA" id="ARBA00022723"/>
    </source>
</evidence>
<dbReference type="EC" id="3.1.3.3" evidence="4"/>
<keyword evidence="9" id="KW-0460">Magnesium</keyword>
<evidence type="ECO:0000313" key="13">
    <source>
        <dbReference type="EMBL" id="MFH4983524.1"/>
    </source>
</evidence>
<dbReference type="InterPro" id="IPR023214">
    <property type="entry name" value="HAD_sf"/>
</dbReference>
<keyword evidence="14" id="KW-1185">Reference proteome</keyword>
<evidence type="ECO:0000256" key="1">
    <source>
        <dbReference type="ARBA" id="ARBA00001946"/>
    </source>
</evidence>
<dbReference type="EMBL" id="JBGFUD010012637">
    <property type="protein sequence ID" value="MFH4983524.1"/>
    <property type="molecule type" value="Genomic_DNA"/>
</dbReference>
<evidence type="ECO:0000256" key="9">
    <source>
        <dbReference type="ARBA" id="ARBA00022842"/>
    </source>
</evidence>
<feature type="active site" description="Nucleophile" evidence="12">
    <location>
        <position position="63"/>
    </location>
</feature>
<sequence>MRRSCLNSLSLFRTFIILVRNQNMKFIHPTPFVNTKPIEIINGFDREQYTKTIWKAADAVCFDVDSTVCQGEAIDELADYVGHGEEIAQYTQRAMNGGLPFRQALSERLAIMKPSFSQLESYAASHPPKLTPGIKELIVDLRNRDVDVYLVSGGFRRLIVPVAQLLDIPLDHIYANVLLFDAEGNYAGFDENQLTSESGSKNVGKAGVCGHLKQKMGYKRLVMVGDGATDMEASPPADAFIGFSGNQCRESVRRGAPWCVDSFETLRDALN</sequence>
<dbReference type="InterPro" id="IPR004469">
    <property type="entry name" value="PSP"/>
</dbReference>
<accession>A0ABD6F151</accession>
<dbReference type="Pfam" id="PF00702">
    <property type="entry name" value="Hydrolase"/>
    <property type="match status" value="1"/>
</dbReference>
<comment type="caution">
    <text evidence="13">The sequence shown here is derived from an EMBL/GenBank/DDBJ whole genome shotgun (WGS) entry which is preliminary data.</text>
</comment>
<evidence type="ECO:0000256" key="2">
    <source>
        <dbReference type="ARBA" id="ARBA00005135"/>
    </source>
</evidence>
<keyword evidence="10" id="KW-0718">Serine biosynthesis</keyword>
<dbReference type="PANTHER" id="PTHR43344">
    <property type="entry name" value="PHOSPHOSERINE PHOSPHATASE"/>
    <property type="match status" value="1"/>
</dbReference>
<evidence type="ECO:0000256" key="10">
    <source>
        <dbReference type="ARBA" id="ARBA00023299"/>
    </source>
</evidence>
<dbReference type="Proteomes" id="UP001608902">
    <property type="component" value="Unassembled WGS sequence"/>
</dbReference>
<comment type="similarity">
    <text evidence="3">Belongs to the HAD-like hydrolase superfamily. SerB family.</text>
</comment>
<evidence type="ECO:0000256" key="5">
    <source>
        <dbReference type="ARBA" id="ARBA00015196"/>
    </source>
</evidence>
<gene>
    <name evidence="13" type="ORF">AB6A40_010233</name>
</gene>
<evidence type="ECO:0000256" key="11">
    <source>
        <dbReference type="ARBA" id="ARBA00031693"/>
    </source>
</evidence>
<evidence type="ECO:0000256" key="8">
    <source>
        <dbReference type="ARBA" id="ARBA00022801"/>
    </source>
</evidence>
<evidence type="ECO:0000256" key="6">
    <source>
        <dbReference type="ARBA" id="ARBA00022605"/>
    </source>
</evidence>
<dbReference type="GO" id="GO:0006564">
    <property type="term" value="P:L-serine biosynthetic process"/>
    <property type="evidence" value="ECO:0007669"/>
    <property type="project" value="UniProtKB-KW"/>
</dbReference>